<dbReference type="GO" id="GO:0004832">
    <property type="term" value="F:valine-tRNA ligase activity"/>
    <property type="evidence" value="ECO:0000318"/>
    <property type="project" value="GO_Central"/>
</dbReference>
<reference evidence="14 15" key="1">
    <citation type="journal article" date="2003" name="PLoS Biol.">
        <title>The genome sequence of Caenorhabditis briggsae: a platform for comparative genomics.</title>
        <authorList>
            <person name="Stein L.D."/>
            <person name="Bao Z."/>
            <person name="Blasiar D."/>
            <person name="Blumenthal T."/>
            <person name="Brent M.R."/>
            <person name="Chen N."/>
            <person name="Chinwalla A."/>
            <person name="Clarke L."/>
            <person name="Clee C."/>
            <person name="Coghlan A."/>
            <person name="Coulson A."/>
            <person name="D'Eustachio P."/>
            <person name="Fitch D.H."/>
            <person name="Fulton L.A."/>
            <person name="Fulton R.E."/>
            <person name="Griffiths-Jones S."/>
            <person name="Harris T.W."/>
            <person name="Hillier L.W."/>
            <person name="Kamath R."/>
            <person name="Kuwabara P.E."/>
            <person name="Mardis E.R."/>
            <person name="Marra M.A."/>
            <person name="Miner T.L."/>
            <person name="Minx P."/>
            <person name="Mullikin J.C."/>
            <person name="Plumb R.W."/>
            <person name="Rogers J."/>
            <person name="Schein J.E."/>
            <person name="Sohrmann M."/>
            <person name="Spieth J."/>
            <person name="Stajich J.E."/>
            <person name="Wei C."/>
            <person name="Willey D."/>
            <person name="Wilson R.K."/>
            <person name="Durbin R."/>
            <person name="Waterston R.H."/>
        </authorList>
    </citation>
    <scope>NUCLEOTIDE SEQUENCE [LARGE SCALE GENOMIC DNA]</scope>
    <source>
        <strain evidence="14 15">AF16</strain>
    </source>
</reference>
<dbReference type="InterPro" id="IPR013155">
    <property type="entry name" value="M/V/L/I-tRNA-synth_anticd-bd"/>
</dbReference>
<dbReference type="PANTHER" id="PTHR11946:SF109">
    <property type="entry name" value="VALINE--TRNA LIGASE"/>
    <property type="match status" value="1"/>
</dbReference>
<dbReference type="InterPro" id="IPR002300">
    <property type="entry name" value="aa-tRNA-synth_Ia"/>
</dbReference>
<dbReference type="Gene3D" id="1.10.730.10">
    <property type="entry name" value="Isoleucyl-tRNA Synthetase, Domain 1"/>
    <property type="match status" value="1"/>
</dbReference>
<evidence type="ECO:0000313" key="16">
    <source>
        <dbReference type="WormBase" id="CBG08035"/>
    </source>
</evidence>
<dbReference type="CDD" id="cd00817">
    <property type="entry name" value="ValRS_core"/>
    <property type="match status" value="1"/>
</dbReference>
<dbReference type="InParanoid" id="A8X5M5"/>
<dbReference type="FunFam" id="3.90.740.10:FF:000005">
    <property type="entry name" value="Valine--tRNA ligase, mitochondrial"/>
    <property type="match status" value="1"/>
</dbReference>
<sequence length="1075" mass="121802">MADAKPKTEKELKKEAEKAAKIAKFEEKQKKLAEQKAKAAASDKPAKEKLQTTLILQTKAKKDPTANAIPVDTTTPGQKKDISSEIPSAYSPSYVESAWYSWWEKEGYFKPEYVDKLNPGSNTESFTICIPPPNVTGTLHVGHALATTVEDTITRFNRMHGKRTLFNPGCDHAGIATQVVVEKRLKRERGLTRHDLGRDRFNQEVWHWKNEKGDVIYDQFRKLGASVDWDRAVFTMDPKMCRAVTEAFIQMHESGTIYRSNRLVNWSCALRSAISDIEVDKKELTGSTLIAVPGYDQKIEFGVLNSFAYKIEGSDEEIVVSTTRIETMLGDSGIAVHPDDQRYKHLVGKKCIHPFIASRELPIFADSFVEMEFGTGAVKITPAHDHNDYEVGMRQKLPFHNCITDDGLISNGCGEFSGMKRFDARNAVIEALKAKGLYRGKEDNPMVVPTCSRSKDVIEPILKPQWYVKCDHMAEKAMSAVANGDLQIIPEFHKATWNRWLESSRDWCISRQLWWGHRIPAYYVSFTDKREQPLAEEEYWVSAKTEEEARQKAAKKFQVAEDLIQLKWDEDVLDTWFSSGMWPFAVFGWPDNTKDMDLFFPSAVLETGHDILFFWVARMVFMAQELTGKLPFKVIKGVRILKKEILLHAMIRDAHGRKMSKSLGNVIDPLDVIRGVTLEGLQAQLLSGNLDEKEIAVAKAGQARDYPDGIPECGVDALRFALLNYTSQGRDINLDVLRVQGYRFFCNKIWQAVRFSLNQFNEKPEQKPTFNIDLSKATPTDKWILSKLAKAVKETNETLKVYNFTQATSITYNFWLYDFCDVYIEAIKPVLYGDNPTLRQIAISVLHLCVDTGLRLISPLMPFISEELWQRLPRLADSDYSAPSIMVAQYPLTERYEKYQNDKLEAAFEFAKEVVGKVRSLRADYDLTARTKITIQILAETADDQSMLNDLSDVIATLTWSKSVTILAKSESDKIEKGSAHIACGSRCQVYINLTGIIDTVKEVGQNESKFIEKLGAKLQKNQISVKKISDIQSTADYEQKVPSGIRARDQEKKASLEKEIENITAAIAQLKALN</sequence>
<dbReference type="WormBase" id="CBG08035">
    <property type="protein sequence ID" value="CBP07820"/>
    <property type="gene ID" value="WBGene00029903"/>
    <property type="gene designation" value="Cbr-glp-4"/>
</dbReference>
<accession>A8X5M5</accession>
<evidence type="ECO:0000256" key="6">
    <source>
        <dbReference type="ARBA" id="ARBA00022917"/>
    </source>
</evidence>
<dbReference type="FunFam" id="3.40.50.620:FF:000020">
    <property type="entry name" value="Valine--tRNA ligase, mitochondrial"/>
    <property type="match status" value="1"/>
</dbReference>
<dbReference type="InterPro" id="IPR002303">
    <property type="entry name" value="Valyl-tRNA_ligase"/>
</dbReference>
<dbReference type="GO" id="GO:0006438">
    <property type="term" value="P:valyl-tRNA aminoacylation"/>
    <property type="evidence" value="ECO:0000318"/>
    <property type="project" value="GO_Central"/>
</dbReference>
<dbReference type="PROSITE" id="PS00178">
    <property type="entry name" value="AA_TRNA_LIGASE_I"/>
    <property type="match status" value="1"/>
</dbReference>
<proteinExistence type="inferred from homology"/>
<name>A8X5M5_CAEBR</name>
<dbReference type="HAMAP" id="MF_02004">
    <property type="entry name" value="Val_tRNA_synth_type1"/>
    <property type="match status" value="1"/>
</dbReference>
<organism evidence="14 15">
    <name type="scientific">Caenorhabditis briggsae</name>
    <dbReference type="NCBI Taxonomy" id="6238"/>
    <lineage>
        <taxon>Eukaryota</taxon>
        <taxon>Metazoa</taxon>
        <taxon>Ecdysozoa</taxon>
        <taxon>Nematoda</taxon>
        <taxon>Chromadorea</taxon>
        <taxon>Rhabditida</taxon>
        <taxon>Rhabditina</taxon>
        <taxon>Rhabditomorpha</taxon>
        <taxon>Rhabditoidea</taxon>
        <taxon>Rhabditidae</taxon>
        <taxon>Peloderinae</taxon>
        <taxon>Caenorhabditis</taxon>
    </lineage>
</organism>
<evidence type="ECO:0000256" key="9">
    <source>
        <dbReference type="ARBA" id="ARBA00047552"/>
    </source>
</evidence>
<keyword evidence="4 10" id="KW-0547">Nucleotide-binding</keyword>
<dbReference type="Gene3D" id="3.90.740.10">
    <property type="entry name" value="Valyl/Leucyl/Isoleucyl-tRNA synthetase, editing domain"/>
    <property type="match status" value="1"/>
</dbReference>
<dbReference type="InterPro" id="IPR001412">
    <property type="entry name" value="aa-tRNA-synth_I_CS"/>
</dbReference>
<keyword evidence="7 10" id="KW-0030">Aminoacyl-tRNA synthetase</keyword>
<reference evidence="14 15" key="2">
    <citation type="journal article" date="2011" name="PLoS Genet.">
        <title>Caenorhabditis briggsae recombinant inbred line genotypes reveal inter-strain incompatibility and the evolution of recombination.</title>
        <authorList>
            <person name="Ross J.A."/>
            <person name="Koboldt D.C."/>
            <person name="Staisch J.E."/>
            <person name="Chamberlin H.M."/>
            <person name="Gupta B.P."/>
            <person name="Miller R.D."/>
            <person name="Baird S.E."/>
            <person name="Haag E.S."/>
        </authorList>
    </citation>
    <scope>NUCLEOTIDE SEQUENCE [LARGE SCALE GENOMIC DNA]</scope>
    <source>
        <strain evidence="14 15">AF16</strain>
    </source>
</reference>
<evidence type="ECO:0000256" key="7">
    <source>
        <dbReference type="ARBA" id="ARBA00023146"/>
    </source>
</evidence>
<dbReference type="Proteomes" id="UP000008549">
    <property type="component" value="Unassembled WGS sequence"/>
</dbReference>
<dbReference type="EMBL" id="HE600996">
    <property type="protein sequence ID" value="CAP27936.2"/>
    <property type="molecule type" value="Genomic_DNA"/>
</dbReference>
<evidence type="ECO:0000256" key="5">
    <source>
        <dbReference type="ARBA" id="ARBA00022840"/>
    </source>
</evidence>
<evidence type="ECO:0000259" key="13">
    <source>
        <dbReference type="Pfam" id="PF08264"/>
    </source>
</evidence>
<keyword evidence="5 10" id="KW-0067">ATP-binding</keyword>
<dbReference type="FunFam" id="1.10.730.10:FF:000009">
    <property type="entry name" value="Valine--tRNA ligase, mitochondrial"/>
    <property type="match status" value="1"/>
</dbReference>
<dbReference type="GO" id="GO:0005829">
    <property type="term" value="C:cytosol"/>
    <property type="evidence" value="ECO:0000318"/>
    <property type="project" value="GO_Central"/>
</dbReference>
<dbReference type="NCBIfam" id="TIGR00422">
    <property type="entry name" value="valS"/>
    <property type="match status" value="1"/>
</dbReference>
<dbReference type="SUPFAM" id="SSF50677">
    <property type="entry name" value="ValRS/IleRS/LeuRS editing domain"/>
    <property type="match status" value="1"/>
</dbReference>
<dbReference type="AlphaFoldDB" id="A8X5M5"/>
<dbReference type="FunCoup" id="A8X5M5">
    <property type="interactions" value="2510"/>
</dbReference>
<evidence type="ECO:0000256" key="1">
    <source>
        <dbReference type="ARBA" id="ARBA00005594"/>
    </source>
</evidence>
<dbReference type="NCBIfam" id="NF004349">
    <property type="entry name" value="PRK05729.1"/>
    <property type="match status" value="1"/>
</dbReference>
<comment type="catalytic activity">
    <reaction evidence="9">
        <text>tRNA(Val) + L-valine + ATP = L-valyl-tRNA(Val) + AMP + diphosphate</text>
        <dbReference type="Rhea" id="RHEA:10704"/>
        <dbReference type="Rhea" id="RHEA-COMP:9672"/>
        <dbReference type="Rhea" id="RHEA-COMP:9708"/>
        <dbReference type="ChEBI" id="CHEBI:30616"/>
        <dbReference type="ChEBI" id="CHEBI:33019"/>
        <dbReference type="ChEBI" id="CHEBI:57762"/>
        <dbReference type="ChEBI" id="CHEBI:78442"/>
        <dbReference type="ChEBI" id="CHEBI:78537"/>
        <dbReference type="ChEBI" id="CHEBI:456215"/>
        <dbReference type="EC" id="6.1.1.9"/>
    </reaction>
</comment>
<dbReference type="SUPFAM" id="SSF47323">
    <property type="entry name" value="Anticodon-binding domain of a subclass of class I aminoacyl-tRNA synthetases"/>
    <property type="match status" value="1"/>
</dbReference>
<dbReference type="FunFam" id="3.40.50.620:FF:000197">
    <property type="entry name" value="Valyl tRNA synthetase"/>
    <property type="match status" value="1"/>
</dbReference>
<evidence type="ECO:0000256" key="4">
    <source>
        <dbReference type="ARBA" id="ARBA00022741"/>
    </source>
</evidence>
<evidence type="ECO:0000313" key="14">
    <source>
        <dbReference type="EMBL" id="CAP27936.2"/>
    </source>
</evidence>
<feature type="domain" description="Aminoacyl-tRNA synthetase class Ia" evidence="12">
    <location>
        <begin position="99"/>
        <end position="735"/>
    </location>
</feature>
<dbReference type="PANTHER" id="PTHR11946">
    <property type="entry name" value="VALYL-TRNA SYNTHETASES"/>
    <property type="match status" value="1"/>
</dbReference>
<gene>
    <name evidence="16" type="primary">glp-4</name>
    <name evidence="14" type="synonym">Cbr-vars-2</name>
    <name evidence="16" type="synonym">vars-2</name>
    <name evidence="16" type="ORF">CBG08035</name>
    <name evidence="14" type="ORF">CBG_08035</name>
</gene>
<feature type="domain" description="Methionyl/Valyl/Leucyl/Isoleucyl-tRNA synthetase anticodon-binding" evidence="13">
    <location>
        <begin position="781"/>
        <end position="936"/>
    </location>
</feature>
<dbReference type="InterPro" id="IPR009008">
    <property type="entry name" value="Val/Leu/Ile-tRNA-synth_edit"/>
</dbReference>
<evidence type="ECO:0000313" key="15">
    <source>
        <dbReference type="Proteomes" id="UP000008549"/>
    </source>
</evidence>
<evidence type="ECO:0000256" key="3">
    <source>
        <dbReference type="ARBA" id="ARBA00022598"/>
    </source>
</evidence>
<feature type="coiled-coil region" evidence="11">
    <location>
        <begin position="9"/>
        <end position="43"/>
    </location>
</feature>
<evidence type="ECO:0000256" key="10">
    <source>
        <dbReference type="RuleBase" id="RU363035"/>
    </source>
</evidence>
<dbReference type="GO" id="GO:0008340">
    <property type="term" value="P:determination of adult lifespan"/>
    <property type="evidence" value="ECO:0007669"/>
    <property type="project" value="EnsemblMetazoa"/>
</dbReference>
<keyword evidence="15" id="KW-1185">Reference proteome</keyword>
<dbReference type="CDD" id="cd07962">
    <property type="entry name" value="Anticodon_Ia_Val"/>
    <property type="match status" value="1"/>
</dbReference>
<dbReference type="InterPro" id="IPR033705">
    <property type="entry name" value="Anticodon_Ia_Val"/>
</dbReference>
<keyword evidence="11" id="KW-0175">Coiled coil</keyword>
<protein>
    <recommendedName>
        <fullName evidence="2">valine--tRNA ligase</fullName>
        <ecNumber evidence="2">6.1.1.9</ecNumber>
    </recommendedName>
    <alternativeName>
        <fullName evidence="8">Valyl-tRNA synthetase</fullName>
    </alternativeName>
</protein>
<dbReference type="STRING" id="6238.A8X5M5"/>
<keyword evidence="3 10" id="KW-0436">Ligase</keyword>
<dbReference type="Pfam" id="PF00133">
    <property type="entry name" value="tRNA-synt_1"/>
    <property type="match status" value="1"/>
</dbReference>
<dbReference type="InterPro" id="IPR014729">
    <property type="entry name" value="Rossmann-like_a/b/a_fold"/>
</dbReference>
<dbReference type="GO" id="GO:0005524">
    <property type="term" value="F:ATP binding"/>
    <property type="evidence" value="ECO:0007669"/>
    <property type="project" value="UniProtKB-KW"/>
</dbReference>
<dbReference type="Pfam" id="PF08264">
    <property type="entry name" value="Anticodon_1"/>
    <property type="match status" value="1"/>
</dbReference>
<dbReference type="PRINTS" id="PR00986">
    <property type="entry name" value="TRNASYNTHVAL"/>
</dbReference>
<evidence type="ECO:0000256" key="8">
    <source>
        <dbReference type="ARBA" id="ARBA00029936"/>
    </source>
</evidence>
<dbReference type="HOGENOM" id="CLU_001493_0_1_1"/>
<dbReference type="InterPro" id="IPR009080">
    <property type="entry name" value="tRNAsynth_Ia_anticodon-bd"/>
</dbReference>
<feature type="coiled-coil region" evidence="11">
    <location>
        <begin position="1047"/>
        <end position="1074"/>
    </location>
</feature>
<keyword evidence="6 10" id="KW-0648">Protein biosynthesis</keyword>
<evidence type="ECO:0000259" key="12">
    <source>
        <dbReference type="Pfam" id="PF00133"/>
    </source>
</evidence>
<comment type="similarity">
    <text evidence="1 10">Belongs to the class-I aminoacyl-tRNA synthetase family.</text>
</comment>
<dbReference type="EC" id="6.1.1.9" evidence="2"/>
<evidence type="ECO:0000256" key="11">
    <source>
        <dbReference type="SAM" id="Coils"/>
    </source>
</evidence>
<evidence type="ECO:0000256" key="2">
    <source>
        <dbReference type="ARBA" id="ARBA00013169"/>
    </source>
</evidence>
<dbReference type="eggNOG" id="KOG0432">
    <property type="taxonomic scope" value="Eukaryota"/>
</dbReference>
<dbReference type="SUPFAM" id="SSF52374">
    <property type="entry name" value="Nucleotidylyl transferase"/>
    <property type="match status" value="1"/>
</dbReference>
<dbReference type="OMA" id="LDTWMDS"/>
<dbReference type="GO" id="GO:0002161">
    <property type="term" value="F:aminoacyl-tRNA deacylase activity"/>
    <property type="evidence" value="ECO:0007669"/>
    <property type="project" value="InterPro"/>
</dbReference>
<dbReference type="Gene3D" id="3.40.50.620">
    <property type="entry name" value="HUPs"/>
    <property type="match status" value="2"/>
</dbReference>